<evidence type="ECO:0000313" key="8">
    <source>
        <dbReference type="Proteomes" id="UP000543642"/>
    </source>
</evidence>
<dbReference type="Pfam" id="PF02518">
    <property type="entry name" value="HATPase_c"/>
    <property type="match status" value="1"/>
</dbReference>
<feature type="domain" description="Histidine kinase" evidence="6">
    <location>
        <begin position="20"/>
        <end position="226"/>
    </location>
</feature>
<dbReference type="InterPro" id="IPR004358">
    <property type="entry name" value="Sig_transdc_His_kin-like_C"/>
</dbReference>
<name>A0A7W8HAH5_9FIRM</name>
<dbReference type="CDD" id="cd00075">
    <property type="entry name" value="HATPase"/>
    <property type="match status" value="1"/>
</dbReference>
<dbReference type="EMBL" id="JACHFW010000007">
    <property type="protein sequence ID" value="MBB5264876.1"/>
    <property type="molecule type" value="Genomic_DNA"/>
</dbReference>
<evidence type="ECO:0000256" key="2">
    <source>
        <dbReference type="ARBA" id="ARBA00012438"/>
    </source>
</evidence>
<evidence type="ECO:0000313" key="7">
    <source>
        <dbReference type="EMBL" id="MBB5264876.1"/>
    </source>
</evidence>
<dbReference type="Gene3D" id="3.30.565.10">
    <property type="entry name" value="Histidine kinase-like ATPase, C-terminal domain"/>
    <property type="match status" value="1"/>
</dbReference>
<reference evidence="7 8" key="1">
    <citation type="submission" date="2020-08" db="EMBL/GenBank/DDBJ databases">
        <title>Genomic Encyclopedia of Type Strains, Phase IV (KMG-IV): sequencing the most valuable type-strain genomes for metagenomic binning, comparative biology and taxonomic classification.</title>
        <authorList>
            <person name="Goeker M."/>
        </authorList>
    </citation>
    <scope>NUCLEOTIDE SEQUENCE [LARGE SCALE GENOMIC DNA]</scope>
    <source>
        <strain evidence="7 8">DSM 106146</strain>
    </source>
</reference>
<proteinExistence type="predicted"/>
<evidence type="ECO:0000256" key="4">
    <source>
        <dbReference type="ARBA" id="ARBA00022777"/>
    </source>
</evidence>
<gene>
    <name evidence="7" type="ORF">HNP82_002015</name>
</gene>
<keyword evidence="4 7" id="KW-0418">Kinase</keyword>
<sequence>MEQISTYISDTSPEYMNIAQISHEIRNPLTLINCTIQLLDGRYPQLKRDDLWIQLTKDVEYLRQLTLSLSDFNRCSHVSFSPVNMGQMLDSIARQYLLLAQIQGKHLSVIIPGELPVISCDEIKIHQALINLIKNAFEATQTGDIIEICAKTIGKRLTISIKDTGSGIPKDYLEKIFDPFVTEKEGGTGLGLAITKKIIASHKGIIRVYSREGIGTKFILSLPISQK</sequence>
<dbReference type="InterPro" id="IPR005467">
    <property type="entry name" value="His_kinase_dom"/>
</dbReference>
<dbReference type="PANTHER" id="PTHR43547">
    <property type="entry name" value="TWO-COMPONENT HISTIDINE KINASE"/>
    <property type="match status" value="1"/>
</dbReference>
<evidence type="ECO:0000256" key="1">
    <source>
        <dbReference type="ARBA" id="ARBA00000085"/>
    </source>
</evidence>
<dbReference type="SMART" id="SM00387">
    <property type="entry name" value="HATPase_c"/>
    <property type="match status" value="1"/>
</dbReference>
<dbReference type="EC" id="2.7.13.3" evidence="2"/>
<comment type="caution">
    <text evidence="7">The sequence shown here is derived from an EMBL/GenBank/DDBJ whole genome shotgun (WGS) entry which is preliminary data.</text>
</comment>
<dbReference type="InterPro" id="IPR036890">
    <property type="entry name" value="HATPase_C_sf"/>
</dbReference>
<dbReference type="InterPro" id="IPR003661">
    <property type="entry name" value="HisK_dim/P_dom"/>
</dbReference>
<dbReference type="Gene3D" id="1.10.287.130">
    <property type="match status" value="1"/>
</dbReference>
<dbReference type="PANTHER" id="PTHR43547:SF2">
    <property type="entry name" value="HYBRID SIGNAL TRANSDUCTION HISTIDINE KINASE C"/>
    <property type="match status" value="1"/>
</dbReference>
<dbReference type="SUPFAM" id="SSF47384">
    <property type="entry name" value="Homodimeric domain of signal transducing histidine kinase"/>
    <property type="match status" value="1"/>
</dbReference>
<comment type="catalytic activity">
    <reaction evidence="1">
        <text>ATP + protein L-histidine = ADP + protein N-phospho-L-histidine.</text>
        <dbReference type="EC" id="2.7.13.3"/>
    </reaction>
</comment>
<protein>
    <recommendedName>
        <fullName evidence="2">histidine kinase</fullName>
        <ecNumber evidence="2">2.7.13.3</ecNumber>
    </recommendedName>
</protein>
<dbReference type="PRINTS" id="PR00344">
    <property type="entry name" value="BCTRLSENSOR"/>
</dbReference>
<dbReference type="Proteomes" id="UP000543642">
    <property type="component" value="Unassembled WGS sequence"/>
</dbReference>
<dbReference type="GO" id="GO:0000155">
    <property type="term" value="F:phosphorelay sensor kinase activity"/>
    <property type="evidence" value="ECO:0007669"/>
    <property type="project" value="InterPro"/>
</dbReference>
<accession>A0A7W8HAH5</accession>
<dbReference type="PROSITE" id="PS50109">
    <property type="entry name" value="HIS_KIN"/>
    <property type="match status" value="1"/>
</dbReference>
<dbReference type="SUPFAM" id="SSF55874">
    <property type="entry name" value="ATPase domain of HSP90 chaperone/DNA topoisomerase II/histidine kinase"/>
    <property type="match status" value="1"/>
</dbReference>
<dbReference type="InterPro" id="IPR003594">
    <property type="entry name" value="HATPase_dom"/>
</dbReference>
<keyword evidence="3" id="KW-0597">Phosphoprotein</keyword>
<dbReference type="AlphaFoldDB" id="A0A7W8HAH5"/>
<keyword evidence="5" id="KW-0902">Two-component regulatory system</keyword>
<dbReference type="CDD" id="cd00082">
    <property type="entry name" value="HisKA"/>
    <property type="match status" value="1"/>
</dbReference>
<keyword evidence="4 7" id="KW-0808">Transferase</keyword>
<keyword evidence="8" id="KW-1185">Reference proteome</keyword>
<evidence type="ECO:0000259" key="6">
    <source>
        <dbReference type="PROSITE" id="PS50109"/>
    </source>
</evidence>
<organism evidence="7 8">
    <name type="scientific">Catenibacillus scindens</name>
    <dbReference type="NCBI Taxonomy" id="673271"/>
    <lineage>
        <taxon>Bacteria</taxon>
        <taxon>Bacillati</taxon>
        <taxon>Bacillota</taxon>
        <taxon>Clostridia</taxon>
        <taxon>Lachnospirales</taxon>
        <taxon>Lachnospiraceae</taxon>
        <taxon>Catenibacillus</taxon>
    </lineage>
</organism>
<dbReference type="InterPro" id="IPR036097">
    <property type="entry name" value="HisK_dim/P_sf"/>
</dbReference>
<evidence type="ECO:0000256" key="5">
    <source>
        <dbReference type="ARBA" id="ARBA00023012"/>
    </source>
</evidence>
<dbReference type="RefSeq" id="WP_183773889.1">
    <property type="nucleotide sequence ID" value="NZ_CAWVEG010000128.1"/>
</dbReference>
<evidence type="ECO:0000256" key="3">
    <source>
        <dbReference type="ARBA" id="ARBA00022553"/>
    </source>
</evidence>